<dbReference type="GO" id="GO:0016899">
    <property type="term" value="F:oxidoreductase activity, acting on the CH-OH group of donors, oxygen as acceptor"/>
    <property type="evidence" value="ECO:0007669"/>
    <property type="project" value="InterPro"/>
</dbReference>
<evidence type="ECO:0000259" key="2">
    <source>
        <dbReference type="PROSITE" id="PS51387"/>
    </source>
</evidence>
<dbReference type="AlphaFoldDB" id="A0A3A8PM07"/>
<dbReference type="PANTHER" id="PTHR43762:SF1">
    <property type="entry name" value="D-ARABINONO-1,4-LACTONE OXIDASE"/>
    <property type="match status" value="1"/>
</dbReference>
<protein>
    <submittedName>
        <fullName evidence="3">FAD-binding protein</fullName>
    </submittedName>
</protein>
<organism evidence="3 4">
    <name type="scientific">Corallococcus aberystwythensis</name>
    <dbReference type="NCBI Taxonomy" id="2316722"/>
    <lineage>
        <taxon>Bacteria</taxon>
        <taxon>Pseudomonadati</taxon>
        <taxon>Myxococcota</taxon>
        <taxon>Myxococcia</taxon>
        <taxon>Myxococcales</taxon>
        <taxon>Cystobacterineae</taxon>
        <taxon>Myxococcaceae</taxon>
        <taxon>Corallococcus</taxon>
    </lineage>
</organism>
<evidence type="ECO:0000313" key="3">
    <source>
        <dbReference type="EMBL" id="RKH57413.1"/>
    </source>
</evidence>
<gene>
    <name evidence="3" type="ORF">D7W81_31290</name>
</gene>
<dbReference type="Proteomes" id="UP000267003">
    <property type="component" value="Unassembled WGS sequence"/>
</dbReference>
<dbReference type="InterPro" id="IPR006094">
    <property type="entry name" value="Oxid_FAD_bind_N"/>
</dbReference>
<evidence type="ECO:0000256" key="1">
    <source>
        <dbReference type="SAM" id="MobiDB-lite"/>
    </source>
</evidence>
<dbReference type="GO" id="GO:0071949">
    <property type="term" value="F:FAD binding"/>
    <property type="evidence" value="ECO:0007669"/>
    <property type="project" value="InterPro"/>
</dbReference>
<proteinExistence type="predicted"/>
<name>A0A3A8PM07_9BACT</name>
<dbReference type="InterPro" id="IPR010031">
    <property type="entry name" value="FAD_lactone_oxidase-like"/>
</dbReference>
<feature type="compositionally biased region" description="Gly residues" evidence="1">
    <location>
        <begin position="48"/>
        <end position="67"/>
    </location>
</feature>
<dbReference type="Pfam" id="PF01565">
    <property type="entry name" value="FAD_binding_4"/>
    <property type="match status" value="1"/>
</dbReference>
<comment type="caution">
    <text evidence="3">The sequence shown here is derived from an EMBL/GenBank/DDBJ whole genome shotgun (WGS) entry which is preliminary data.</text>
</comment>
<feature type="region of interest" description="Disordered" evidence="1">
    <location>
        <begin position="48"/>
        <end position="106"/>
    </location>
</feature>
<dbReference type="InterPro" id="IPR016169">
    <property type="entry name" value="FAD-bd_PCMH_sub2"/>
</dbReference>
<dbReference type="Gene3D" id="3.30.465.10">
    <property type="match status" value="1"/>
</dbReference>
<dbReference type="SUPFAM" id="SSF56176">
    <property type="entry name" value="FAD-binding/transporter-associated domain-like"/>
    <property type="match status" value="1"/>
</dbReference>
<keyword evidence="4" id="KW-1185">Reference proteome</keyword>
<reference evidence="4" key="1">
    <citation type="submission" date="2018-09" db="EMBL/GenBank/DDBJ databases">
        <authorList>
            <person name="Livingstone P.G."/>
            <person name="Whitworth D.E."/>
        </authorList>
    </citation>
    <scope>NUCLEOTIDE SEQUENCE [LARGE SCALE GENOMIC DNA]</scope>
    <source>
        <strain evidence="4">AB050A</strain>
    </source>
</reference>
<sequence>MLEHVKACGGVAVSGVELGVRALPRPGARCRGGWCHRAAGRGPLVAGLGPGPGAAPGGQLPGPGARGGHPEHQRGLRAHQRRDARPRDAAAGGVALRQGPAHARRPRGAVAMPPIIHESPQKRWQNWHQSYTQKLELLVDVWNANASQSTVPGYIDTTQGLQGLIQRALTERLEIRGLGGGWSFSKAPATSGILVNTKPLNYLFPAPRTHPAYPGRRENLLFAQCGITVAELNHFLKKIGKSLPTSGASNGQTIAGAIGTGTHGSSLESGAMQDFVVGLHLVVSPDRHVWLERASAPVIHDEIPQNLGAQLVRDDALFNAALVGMGGFGIVHGVLMEVEDLYYLQAYRHRLPLTEELWRALDQLDFSGMALPGPPGLKPYHFQAVINPNDLDRGVYVTVMYKHAQRPEGSHPPSPGSKLTQGDSALEIVGVLTDMVSELTIPVLSRLMDRFYEQYDNVSATHGELFTDTTTRGKAWGSAVGVPLGRVRETVEMALAVNRAFPFPGLFGLRYALPSRATLAFTSHAPMTCVLDIDGAASTRTKTYSRRVWQRIAEASIPHTFHWGKFHELNGPAVRGLYGTARVDAWLGARGALLPTPELRAAFSNDYLRGLELA</sequence>
<dbReference type="InterPro" id="IPR016166">
    <property type="entry name" value="FAD-bd_PCMH"/>
</dbReference>
<accession>A0A3A8PM07</accession>
<dbReference type="PROSITE" id="PS51387">
    <property type="entry name" value="FAD_PCMH"/>
    <property type="match status" value="1"/>
</dbReference>
<evidence type="ECO:0000313" key="4">
    <source>
        <dbReference type="Proteomes" id="UP000267003"/>
    </source>
</evidence>
<feature type="domain" description="FAD-binding PCMH-type" evidence="2">
    <location>
        <begin position="144"/>
        <end position="341"/>
    </location>
</feature>
<dbReference type="InterPro" id="IPR036318">
    <property type="entry name" value="FAD-bd_PCMH-like_sf"/>
</dbReference>
<dbReference type="PANTHER" id="PTHR43762">
    <property type="entry name" value="L-GULONOLACTONE OXIDASE"/>
    <property type="match status" value="1"/>
</dbReference>
<dbReference type="EMBL" id="RAWK01000240">
    <property type="protein sequence ID" value="RKH57413.1"/>
    <property type="molecule type" value="Genomic_DNA"/>
</dbReference>